<dbReference type="GO" id="GO:1904071">
    <property type="term" value="P:presynaptic active zone assembly"/>
    <property type="evidence" value="ECO:0007669"/>
    <property type="project" value="TreeGrafter"/>
</dbReference>
<dbReference type="InterPro" id="IPR001565">
    <property type="entry name" value="Synaptotagmin"/>
</dbReference>
<feature type="compositionally biased region" description="Polar residues" evidence="2">
    <location>
        <begin position="205"/>
        <end position="216"/>
    </location>
</feature>
<accession>A0A401PSP5</accession>
<dbReference type="GO" id="GO:0098978">
    <property type="term" value="C:glutamatergic synapse"/>
    <property type="evidence" value="ECO:0007669"/>
    <property type="project" value="TreeGrafter"/>
</dbReference>
<dbReference type="EMBL" id="BFAA01010020">
    <property type="protein sequence ID" value="GCB76113.1"/>
    <property type="molecule type" value="Genomic_DNA"/>
</dbReference>
<name>A0A401PSP5_SCYTO</name>
<dbReference type="PROSITE" id="PS50004">
    <property type="entry name" value="C2"/>
    <property type="match status" value="1"/>
</dbReference>
<dbReference type="Proteomes" id="UP000288216">
    <property type="component" value="Unassembled WGS sequence"/>
</dbReference>
<evidence type="ECO:0000313" key="4">
    <source>
        <dbReference type="EMBL" id="GCB76113.1"/>
    </source>
</evidence>
<proteinExistence type="predicted"/>
<dbReference type="PANTHER" id="PTHR14113">
    <property type="entry name" value="PICCOLO/BASSOON"/>
    <property type="match status" value="1"/>
</dbReference>
<dbReference type="InterPro" id="IPR052098">
    <property type="entry name" value="Presynaptic_Scaffold_Bsn/Pclo"/>
</dbReference>
<dbReference type="InterPro" id="IPR000008">
    <property type="entry name" value="C2_dom"/>
</dbReference>
<dbReference type="GO" id="GO:0030424">
    <property type="term" value="C:axon"/>
    <property type="evidence" value="ECO:0007669"/>
    <property type="project" value="TreeGrafter"/>
</dbReference>
<dbReference type="PRINTS" id="PR00360">
    <property type="entry name" value="C2DOMAIN"/>
</dbReference>
<dbReference type="GO" id="GO:0098982">
    <property type="term" value="C:GABA-ergic synapse"/>
    <property type="evidence" value="ECO:0007669"/>
    <property type="project" value="TreeGrafter"/>
</dbReference>
<dbReference type="CDD" id="cd04031">
    <property type="entry name" value="C2A_RIM1alpha"/>
    <property type="match status" value="1"/>
</dbReference>
<evidence type="ECO:0000256" key="2">
    <source>
        <dbReference type="SAM" id="MobiDB-lite"/>
    </source>
</evidence>
<evidence type="ECO:0000259" key="3">
    <source>
        <dbReference type="PROSITE" id="PS50004"/>
    </source>
</evidence>
<evidence type="ECO:0000313" key="5">
    <source>
        <dbReference type="Proteomes" id="UP000288216"/>
    </source>
</evidence>
<dbReference type="Gene3D" id="2.60.40.150">
    <property type="entry name" value="C2 domain"/>
    <property type="match status" value="1"/>
</dbReference>
<dbReference type="Pfam" id="PF00168">
    <property type="entry name" value="C2"/>
    <property type="match status" value="1"/>
</dbReference>
<sequence length="487" mass="54907">PPETANKSRSITGEIQLQMNYDKHIGNLIVHVLQARNLAPRDNNGYSDPFVKVYLLPGRGVENKRRTKHVQKSINPEWNQTVIYKSISMEQIKKKTLEVTVWDYDRFSSNDFLGEVLIDLSNTSHFDNTLRWYLLKDQAESIDHAKPHSGQSSQQSPKHSVIKSRSHGIFPDPSKEMHVPTIEKSQSSPVSSKSSSEGHLRSHGPSRSQSKTSVTQTHLEDAGVAIAAAEAAVQQLRLQPTHKSGQAQNHARKHRHSIAGVPIQRTQSDNLPSPANENKDQSQLAIRKVMSEGSPKPDGGFSQEECDLNVASAPENASDQLKITPLLNLTRQQALEFFNLFEFSADEDKNKYSMVLWRCPFVKNFYECYMLKDRLQFRDKFVASEITDLKLRAQSGNFASGSESMLRDKVVFRINDEQLHEKMLSKLVLSIEDAINMCKINKQTSSEYAEFVVQEKSTKSINVVDAINAVLQQRKLPVAILMVTSRA</sequence>
<feature type="domain" description="C2" evidence="3">
    <location>
        <begin position="11"/>
        <end position="133"/>
    </location>
</feature>
<feature type="non-terminal residue" evidence="4">
    <location>
        <position position="1"/>
    </location>
</feature>
<feature type="compositionally biased region" description="Low complexity" evidence="2">
    <location>
        <begin position="185"/>
        <end position="195"/>
    </location>
</feature>
<dbReference type="InterPro" id="IPR035892">
    <property type="entry name" value="C2_domain_sf"/>
</dbReference>
<protein>
    <recommendedName>
        <fullName evidence="3">C2 domain-containing protein</fullName>
    </recommendedName>
</protein>
<dbReference type="SMART" id="SM00239">
    <property type="entry name" value="C2"/>
    <property type="match status" value="1"/>
</dbReference>
<organism evidence="4 5">
    <name type="scientific">Scyliorhinus torazame</name>
    <name type="common">Cloudy catshark</name>
    <name type="synonym">Catulus torazame</name>
    <dbReference type="NCBI Taxonomy" id="75743"/>
    <lineage>
        <taxon>Eukaryota</taxon>
        <taxon>Metazoa</taxon>
        <taxon>Chordata</taxon>
        <taxon>Craniata</taxon>
        <taxon>Vertebrata</taxon>
        <taxon>Chondrichthyes</taxon>
        <taxon>Elasmobranchii</taxon>
        <taxon>Galeomorphii</taxon>
        <taxon>Galeoidea</taxon>
        <taxon>Carcharhiniformes</taxon>
        <taxon>Scyliorhinidae</taxon>
        <taxon>Scyliorhinus</taxon>
    </lineage>
</organism>
<comment type="caution">
    <text evidence="4">The sequence shown here is derived from an EMBL/GenBank/DDBJ whole genome shotgun (WGS) entry which is preliminary data.</text>
</comment>
<feature type="compositionally biased region" description="Polar residues" evidence="2">
    <location>
        <begin position="149"/>
        <end position="158"/>
    </location>
</feature>
<reference evidence="4 5" key="1">
    <citation type="journal article" date="2018" name="Nat. Ecol. Evol.">
        <title>Shark genomes provide insights into elasmobranch evolution and the origin of vertebrates.</title>
        <authorList>
            <person name="Hara Y"/>
            <person name="Yamaguchi K"/>
            <person name="Onimaru K"/>
            <person name="Kadota M"/>
            <person name="Koyanagi M"/>
            <person name="Keeley SD"/>
            <person name="Tatsumi K"/>
            <person name="Tanaka K"/>
            <person name="Motone F"/>
            <person name="Kageyama Y"/>
            <person name="Nozu R"/>
            <person name="Adachi N"/>
            <person name="Nishimura O"/>
            <person name="Nakagawa R"/>
            <person name="Tanegashima C"/>
            <person name="Kiyatake I"/>
            <person name="Matsumoto R"/>
            <person name="Murakumo K"/>
            <person name="Nishida K"/>
            <person name="Terakita A"/>
            <person name="Kuratani S"/>
            <person name="Sato K"/>
            <person name="Hyodo S Kuraku.S."/>
        </authorList>
    </citation>
    <scope>NUCLEOTIDE SEQUENCE [LARGE SCALE GENOMIC DNA]</scope>
</reference>
<dbReference type="PANTHER" id="PTHR14113:SF6">
    <property type="entry name" value="PROTEIN PICCOLO"/>
    <property type="match status" value="1"/>
</dbReference>
<feature type="region of interest" description="Disordered" evidence="2">
    <location>
        <begin position="144"/>
        <end position="216"/>
    </location>
</feature>
<keyword evidence="5" id="KW-1185">Reference proteome</keyword>
<dbReference type="STRING" id="75743.A0A401PSP5"/>
<dbReference type="OrthoDB" id="10059918at2759"/>
<dbReference type="GO" id="GO:0016020">
    <property type="term" value="C:membrane"/>
    <property type="evidence" value="ECO:0007669"/>
    <property type="project" value="InterPro"/>
</dbReference>
<gene>
    <name evidence="4" type="ORF">scyTo_0016521</name>
</gene>
<dbReference type="GO" id="GO:0035418">
    <property type="term" value="P:protein localization to synapse"/>
    <property type="evidence" value="ECO:0007669"/>
    <property type="project" value="TreeGrafter"/>
</dbReference>
<keyword evidence="1" id="KW-0677">Repeat</keyword>
<dbReference type="PRINTS" id="PR00399">
    <property type="entry name" value="SYNAPTOTAGMN"/>
</dbReference>
<evidence type="ECO:0000256" key="1">
    <source>
        <dbReference type="ARBA" id="ARBA00022737"/>
    </source>
</evidence>
<dbReference type="GO" id="GO:0098882">
    <property type="term" value="F:structural constituent of presynaptic active zone"/>
    <property type="evidence" value="ECO:0007669"/>
    <property type="project" value="TreeGrafter"/>
</dbReference>
<dbReference type="FunFam" id="2.60.40.150:FF:000137">
    <property type="entry name" value="Piccolo presynaptic cytomatrix protein"/>
    <property type="match status" value="1"/>
</dbReference>
<dbReference type="AlphaFoldDB" id="A0A401PSP5"/>
<dbReference type="SUPFAM" id="SSF49562">
    <property type="entry name" value="C2 domain (Calcium/lipid-binding domain, CaLB)"/>
    <property type="match status" value="1"/>
</dbReference>
<dbReference type="GO" id="GO:0048788">
    <property type="term" value="C:cytoskeleton of presynaptic active zone"/>
    <property type="evidence" value="ECO:0007669"/>
    <property type="project" value="TreeGrafter"/>
</dbReference>